<dbReference type="AlphaFoldDB" id="A0AAD9Z7Y5"/>
<feature type="compositionally biased region" description="Low complexity" evidence="1">
    <location>
        <begin position="120"/>
        <end position="147"/>
    </location>
</feature>
<reference evidence="2" key="1">
    <citation type="submission" date="2022-11" db="EMBL/GenBank/DDBJ databases">
        <title>Chromosomal genome sequence assembly and mating type (MAT) locus characterization of the leprose asexual lichenized fungus Lepraria neglecta (Nyl.) Erichsen.</title>
        <authorList>
            <person name="Allen J.L."/>
            <person name="Pfeffer B."/>
        </authorList>
    </citation>
    <scope>NUCLEOTIDE SEQUENCE</scope>
    <source>
        <strain evidence="2">Allen 5258</strain>
    </source>
</reference>
<comment type="caution">
    <text evidence="2">The sequence shown here is derived from an EMBL/GenBank/DDBJ whole genome shotgun (WGS) entry which is preliminary data.</text>
</comment>
<protein>
    <submittedName>
        <fullName evidence="2">Uncharacterized protein</fullName>
    </submittedName>
</protein>
<dbReference type="Proteomes" id="UP001276659">
    <property type="component" value="Unassembled WGS sequence"/>
</dbReference>
<feature type="compositionally biased region" description="Basic residues" evidence="1">
    <location>
        <begin position="199"/>
        <end position="210"/>
    </location>
</feature>
<evidence type="ECO:0000313" key="2">
    <source>
        <dbReference type="EMBL" id="KAK3173176.1"/>
    </source>
</evidence>
<proteinExistence type="predicted"/>
<feature type="compositionally biased region" description="Polar residues" evidence="1">
    <location>
        <begin position="67"/>
        <end position="77"/>
    </location>
</feature>
<feature type="region of interest" description="Disordered" evidence="1">
    <location>
        <begin position="1"/>
        <end position="80"/>
    </location>
</feature>
<evidence type="ECO:0000313" key="3">
    <source>
        <dbReference type="Proteomes" id="UP001276659"/>
    </source>
</evidence>
<feature type="region of interest" description="Disordered" evidence="1">
    <location>
        <begin position="112"/>
        <end position="147"/>
    </location>
</feature>
<feature type="compositionally biased region" description="Low complexity" evidence="1">
    <location>
        <begin position="1"/>
        <end position="14"/>
    </location>
</feature>
<sequence length="223" mass="24518">MEDSVSPNSSRESSPGYENGYHGSRRCSSSNSIAELSRHFNQHSLTPRRPSTALKESTPRARDPNPYLQSPNSSSNRVCRRRQSINRLQCSSAHLSRISTLVEDMVQTGQPYNIYDPTHSSSMLDDSTSPSLSPDEHASSSSSSSSSFSSSYFGFTPLSASSAVGGSNAAQLSLRHQHSYRIDKDLRHSASRDGLGKPMVKKKIRMRRSSKSLSNGMGKRCDR</sequence>
<organism evidence="2 3">
    <name type="scientific">Lepraria neglecta</name>
    <dbReference type="NCBI Taxonomy" id="209136"/>
    <lineage>
        <taxon>Eukaryota</taxon>
        <taxon>Fungi</taxon>
        <taxon>Dikarya</taxon>
        <taxon>Ascomycota</taxon>
        <taxon>Pezizomycotina</taxon>
        <taxon>Lecanoromycetes</taxon>
        <taxon>OSLEUM clade</taxon>
        <taxon>Lecanoromycetidae</taxon>
        <taxon>Lecanorales</taxon>
        <taxon>Lecanorineae</taxon>
        <taxon>Stereocaulaceae</taxon>
        <taxon>Lepraria</taxon>
    </lineage>
</organism>
<keyword evidence="3" id="KW-1185">Reference proteome</keyword>
<name>A0AAD9Z7Y5_9LECA</name>
<evidence type="ECO:0000256" key="1">
    <source>
        <dbReference type="SAM" id="MobiDB-lite"/>
    </source>
</evidence>
<gene>
    <name evidence="2" type="ORF">OEA41_006505</name>
</gene>
<feature type="compositionally biased region" description="Basic and acidic residues" evidence="1">
    <location>
        <begin position="183"/>
        <end position="195"/>
    </location>
</feature>
<dbReference type="EMBL" id="JASNWA010000007">
    <property type="protein sequence ID" value="KAK3173176.1"/>
    <property type="molecule type" value="Genomic_DNA"/>
</dbReference>
<accession>A0AAD9Z7Y5</accession>
<feature type="region of interest" description="Disordered" evidence="1">
    <location>
        <begin position="183"/>
        <end position="223"/>
    </location>
</feature>